<feature type="region of interest" description="Disordered" evidence="1">
    <location>
        <begin position="1"/>
        <end position="50"/>
    </location>
</feature>
<evidence type="ECO:0000313" key="2">
    <source>
        <dbReference type="EMBL" id="MCS2793791.1"/>
    </source>
</evidence>
<gene>
    <name evidence="2" type="ORF">NXW97_17605</name>
</gene>
<dbReference type="AlphaFoldDB" id="A0AAW5NZT9"/>
<feature type="compositionally biased region" description="Polar residues" evidence="1">
    <location>
        <begin position="32"/>
        <end position="44"/>
    </location>
</feature>
<name>A0AAW5NZT9_9BACE</name>
<evidence type="ECO:0000313" key="3">
    <source>
        <dbReference type="Proteomes" id="UP001204548"/>
    </source>
</evidence>
<protein>
    <submittedName>
        <fullName evidence="2">Uncharacterized protein</fullName>
    </submittedName>
</protein>
<dbReference type="EMBL" id="JANUTS010000001">
    <property type="protein sequence ID" value="MCS2793791.1"/>
    <property type="molecule type" value="Genomic_DNA"/>
</dbReference>
<dbReference type="RefSeq" id="WP_153816365.1">
    <property type="nucleotide sequence ID" value="NZ_JANUTS010000001.1"/>
</dbReference>
<dbReference type="GeneID" id="82444817"/>
<sequence length="50" mass="5492">MENKPSFNGIGSSKKITLRTTPNKPEIKKQETTVSTQRPTTTIPSPRGHA</sequence>
<dbReference type="Proteomes" id="UP001204548">
    <property type="component" value="Unassembled WGS sequence"/>
</dbReference>
<comment type="caution">
    <text evidence="2">The sequence shown here is derived from an EMBL/GenBank/DDBJ whole genome shotgun (WGS) entry which is preliminary data.</text>
</comment>
<reference evidence="2" key="1">
    <citation type="submission" date="2022-08" db="EMBL/GenBank/DDBJ databases">
        <title>Genome Sequencing of Bacteroides fragilis Group Isolates with Nanopore Technology.</title>
        <authorList>
            <person name="Tisza M.J."/>
            <person name="Smith D."/>
            <person name="Dekker J.P."/>
        </authorList>
    </citation>
    <scope>NUCLEOTIDE SEQUENCE</scope>
    <source>
        <strain evidence="2">BFG-351</strain>
    </source>
</reference>
<feature type="compositionally biased region" description="Polar residues" evidence="1">
    <location>
        <begin position="1"/>
        <end position="23"/>
    </location>
</feature>
<accession>A0AAW5NZT9</accession>
<proteinExistence type="predicted"/>
<organism evidence="2 3">
    <name type="scientific">Bacteroides faecis</name>
    <dbReference type="NCBI Taxonomy" id="674529"/>
    <lineage>
        <taxon>Bacteria</taxon>
        <taxon>Pseudomonadati</taxon>
        <taxon>Bacteroidota</taxon>
        <taxon>Bacteroidia</taxon>
        <taxon>Bacteroidales</taxon>
        <taxon>Bacteroidaceae</taxon>
        <taxon>Bacteroides</taxon>
    </lineage>
</organism>
<evidence type="ECO:0000256" key="1">
    <source>
        <dbReference type="SAM" id="MobiDB-lite"/>
    </source>
</evidence>